<dbReference type="AlphaFoldDB" id="C0BDU6"/>
<dbReference type="Pfam" id="PF20188">
    <property type="entry name" value="DUF6551"/>
    <property type="match status" value="1"/>
</dbReference>
<reference evidence="1 2" key="1">
    <citation type="submission" date="2009-02" db="EMBL/GenBank/DDBJ databases">
        <authorList>
            <person name="Fulton L."/>
            <person name="Clifton S."/>
            <person name="Fulton B."/>
            <person name="Xu J."/>
            <person name="Minx P."/>
            <person name="Pepin K.H."/>
            <person name="Johnson M."/>
            <person name="Bhonagiri V."/>
            <person name="Nash W.E."/>
            <person name="Mardis E.R."/>
            <person name="Wilson R.K."/>
        </authorList>
    </citation>
    <scope>NUCLEOTIDE SEQUENCE [LARGE SCALE GENOMIC DNA]</scope>
    <source>
        <strain evidence="1 2">ATCC 27758</strain>
    </source>
</reference>
<comment type="caution">
    <text evidence="1">The sequence shown here is derived from an EMBL/GenBank/DDBJ whole genome shotgun (WGS) entry which is preliminary data.</text>
</comment>
<evidence type="ECO:0000313" key="1">
    <source>
        <dbReference type="EMBL" id="EEG88382.1"/>
    </source>
</evidence>
<dbReference type="Proteomes" id="UP000003793">
    <property type="component" value="Unassembled WGS sequence"/>
</dbReference>
<reference evidence="1 2" key="2">
    <citation type="submission" date="2009-03" db="EMBL/GenBank/DDBJ databases">
        <title>Draft genome sequence of Coprococcus comes (ATCC 27758).</title>
        <authorList>
            <person name="Sudarsanam P."/>
            <person name="Ley R."/>
            <person name="Guruge J."/>
            <person name="Turnbaugh P.J."/>
            <person name="Mahowald M."/>
            <person name="Liep D."/>
            <person name="Gordon J."/>
        </authorList>
    </citation>
    <scope>NUCLEOTIDE SEQUENCE [LARGE SCALE GENOMIC DNA]</scope>
    <source>
        <strain evidence="1 2">ATCC 27758</strain>
    </source>
</reference>
<accession>C0BDU6</accession>
<evidence type="ECO:0000313" key="2">
    <source>
        <dbReference type="Proteomes" id="UP000003793"/>
    </source>
</evidence>
<protein>
    <submittedName>
        <fullName evidence="1">Uncharacterized protein</fullName>
    </submittedName>
</protein>
<dbReference type="EMBL" id="ABVR01000044">
    <property type="protein sequence ID" value="EEG88382.1"/>
    <property type="molecule type" value="Genomic_DNA"/>
</dbReference>
<sequence length="158" mass="18186">MHFEQIPIKNLCSNQDYQRNLSIKHVQRAAANFDLYQINPVKVSRRDGINYVFNGQHTIEIVALVSGSRETPVWCMVYDDLVYTQEADIFANQMKYVKSLLPYEIFMANIEAGNDRELIIRDLVESYDLTITSSSRPGGICAVSTLINIYEKIWFSHS</sequence>
<dbReference type="InterPro" id="IPR046681">
    <property type="entry name" value="DUF6551"/>
</dbReference>
<proteinExistence type="predicted"/>
<dbReference type="HOGENOM" id="CLU_1666411_0_0_9"/>
<organism evidence="1 2">
    <name type="scientific">Coprococcus comes ATCC 27758</name>
    <dbReference type="NCBI Taxonomy" id="470146"/>
    <lineage>
        <taxon>Bacteria</taxon>
        <taxon>Bacillati</taxon>
        <taxon>Bacillota</taxon>
        <taxon>Clostridia</taxon>
        <taxon>Lachnospirales</taxon>
        <taxon>Lachnospiraceae</taxon>
        <taxon>Coprococcus</taxon>
    </lineage>
</organism>
<gene>
    <name evidence="1" type="ORF">COPCOM_03350</name>
</gene>
<name>C0BDU6_9FIRM</name>